<gene>
    <name evidence="2" type="ORF">BN971_02832</name>
</gene>
<dbReference type="EMBL" id="CSTD01000002">
    <property type="protein sequence ID" value="CPR11546.1"/>
    <property type="molecule type" value="Genomic_DNA"/>
</dbReference>
<dbReference type="Proteomes" id="UP000198875">
    <property type="component" value="Unassembled WGS sequence"/>
</dbReference>
<reference evidence="2 3" key="1">
    <citation type="submission" date="2015-03" db="EMBL/GenBank/DDBJ databases">
        <authorList>
            <person name="Murphy D."/>
        </authorList>
    </citation>
    <scope>NUCLEOTIDE SEQUENCE [LARGE SCALE GENOMIC DNA]</scope>
    <source>
        <strain evidence="2 3">DSM 44277</strain>
    </source>
</reference>
<protein>
    <recommendedName>
        <fullName evidence="1">Tetracyclin repressor-like C-terminal domain-containing protein</fullName>
    </recommendedName>
</protein>
<feature type="domain" description="Tetracyclin repressor-like C-terminal" evidence="1">
    <location>
        <begin position="2"/>
        <end position="26"/>
    </location>
</feature>
<evidence type="ECO:0000313" key="2">
    <source>
        <dbReference type="EMBL" id="CPR11546.1"/>
    </source>
</evidence>
<organism evidence="2 3">
    <name type="scientific">Mycobacterium bohemicum DSM 44277</name>
    <dbReference type="NCBI Taxonomy" id="1236609"/>
    <lineage>
        <taxon>Bacteria</taxon>
        <taxon>Bacillati</taxon>
        <taxon>Actinomycetota</taxon>
        <taxon>Actinomycetes</taxon>
        <taxon>Mycobacteriales</taxon>
        <taxon>Mycobacteriaceae</taxon>
        <taxon>Mycobacterium</taxon>
    </lineage>
</organism>
<sequence length="30" mass="3372">MRLPPIVAMSREDIVDWLGPTIDRYLSVAG</sequence>
<dbReference type="InterPro" id="IPR041678">
    <property type="entry name" value="TetR_C_16"/>
</dbReference>
<accession>A0A0U0W998</accession>
<dbReference type="AlphaFoldDB" id="A0A0U0W998"/>
<evidence type="ECO:0000313" key="3">
    <source>
        <dbReference type="Proteomes" id="UP000198875"/>
    </source>
</evidence>
<dbReference type="Pfam" id="PF17920">
    <property type="entry name" value="TetR_C_16"/>
    <property type="match status" value="1"/>
</dbReference>
<dbReference type="Gene3D" id="1.10.357.10">
    <property type="entry name" value="Tetracycline Repressor, domain 2"/>
    <property type="match status" value="1"/>
</dbReference>
<name>A0A0U0W998_MYCBE</name>
<proteinExistence type="predicted"/>
<evidence type="ECO:0000259" key="1">
    <source>
        <dbReference type="Pfam" id="PF17920"/>
    </source>
</evidence>